<keyword evidence="4" id="KW-1185">Reference proteome</keyword>
<dbReference type="EMBL" id="JBEPSH010000002">
    <property type="protein sequence ID" value="MET4575683.1"/>
    <property type="molecule type" value="Genomic_DNA"/>
</dbReference>
<evidence type="ECO:0000313" key="3">
    <source>
        <dbReference type="EMBL" id="MET4575683.1"/>
    </source>
</evidence>
<accession>A0ABV2Q542</accession>
<dbReference type="Proteomes" id="UP001549320">
    <property type="component" value="Unassembled WGS sequence"/>
</dbReference>
<comment type="caution">
    <text evidence="3">The sequence shown here is derived from an EMBL/GenBank/DDBJ whole genome shotgun (WGS) entry which is preliminary data.</text>
</comment>
<evidence type="ECO:0000313" key="4">
    <source>
        <dbReference type="Proteomes" id="UP001549320"/>
    </source>
</evidence>
<organism evidence="3 4">
    <name type="scientific">Ottowia thiooxydans</name>
    <dbReference type="NCBI Taxonomy" id="219182"/>
    <lineage>
        <taxon>Bacteria</taxon>
        <taxon>Pseudomonadati</taxon>
        <taxon>Pseudomonadota</taxon>
        <taxon>Betaproteobacteria</taxon>
        <taxon>Burkholderiales</taxon>
        <taxon>Comamonadaceae</taxon>
        <taxon>Ottowia</taxon>
    </lineage>
</organism>
<reference evidence="3 4" key="1">
    <citation type="submission" date="2024-06" db="EMBL/GenBank/DDBJ databases">
        <title>Sorghum-associated microbial communities from plants grown in Nebraska, USA.</title>
        <authorList>
            <person name="Schachtman D."/>
        </authorList>
    </citation>
    <scope>NUCLEOTIDE SEQUENCE [LARGE SCALE GENOMIC DNA]</scope>
    <source>
        <strain evidence="3 4">2709</strain>
    </source>
</reference>
<dbReference type="InterPro" id="IPR007076">
    <property type="entry name" value="TfoX_N"/>
</dbReference>
<name>A0ABV2Q542_9BURK</name>
<evidence type="ECO:0000256" key="1">
    <source>
        <dbReference type="SAM" id="MobiDB-lite"/>
    </source>
</evidence>
<sequence length="122" mass="13815">MSTQPETIAFLFDQLGDLPGLRSRRMFGEYCVYVDDKPVAFVCNDMLYVKPTDAGVGIMDPPVWGTFYEKVKPHLLVTADRWDEREWLRSLVMATAEALPRPKPKAAPKTAPKLASKKSRSR</sequence>
<gene>
    <name evidence="3" type="ORF">ABIE13_000783</name>
</gene>
<dbReference type="Pfam" id="PF04993">
    <property type="entry name" value="TfoX_N"/>
    <property type="match status" value="1"/>
</dbReference>
<feature type="region of interest" description="Disordered" evidence="1">
    <location>
        <begin position="99"/>
        <end position="122"/>
    </location>
</feature>
<feature type="domain" description="TfoX N-terminal" evidence="2">
    <location>
        <begin position="13"/>
        <end position="98"/>
    </location>
</feature>
<proteinExistence type="predicted"/>
<evidence type="ECO:0000259" key="2">
    <source>
        <dbReference type="Pfam" id="PF04993"/>
    </source>
</evidence>
<dbReference type="Gene3D" id="3.30.1460.30">
    <property type="entry name" value="YgaC/TfoX-N like chaperone"/>
    <property type="match status" value="1"/>
</dbReference>
<dbReference type="RefSeq" id="WP_354441301.1">
    <property type="nucleotide sequence ID" value="NZ_JBEPSH010000002.1"/>
</dbReference>
<dbReference type="SUPFAM" id="SSF159894">
    <property type="entry name" value="YgaC/TfoX-N like"/>
    <property type="match status" value="1"/>
</dbReference>
<protein>
    <submittedName>
        <fullName evidence="3">DNA transformation protein</fullName>
    </submittedName>
</protein>